<evidence type="ECO:0000256" key="5">
    <source>
        <dbReference type="ARBA" id="ARBA00023015"/>
    </source>
</evidence>
<dbReference type="AlphaFoldDB" id="A0A1J7I1Q7"/>
<evidence type="ECO:0000256" key="8">
    <source>
        <dbReference type="ARBA" id="ARBA00023242"/>
    </source>
</evidence>
<dbReference type="STRING" id="3871.A0A1J7I1Q7"/>
<dbReference type="PROSITE" id="PS51050">
    <property type="entry name" value="ZF_CW"/>
    <property type="match status" value="1"/>
</dbReference>
<dbReference type="InterPro" id="IPR011124">
    <property type="entry name" value="Znf_CW"/>
</dbReference>
<organism evidence="11 12">
    <name type="scientific">Lupinus angustifolius</name>
    <name type="common">Narrow-leaved blue lupine</name>
    <dbReference type="NCBI Taxonomy" id="3871"/>
    <lineage>
        <taxon>Eukaryota</taxon>
        <taxon>Viridiplantae</taxon>
        <taxon>Streptophyta</taxon>
        <taxon>Embryophyta</taxon>
        <taxon>Tracheophyta</taxon>
        <taxon>Spermatophyta</taxon>
        <taxon>Magnoliopsida</taxon>
        <taxon>eudicotyledons</taxon>
        <taxon>Gunneridae</taxon>
        <taxon>Pentapetalae</taxon>
        <taxon>rosids</taxon>
        <taxon>fabids</taxon>
        <taxon>Fabales</taxon>
        <taxon>Fabaceae</taxon>
        <taxon>Papilionoideae</taxon>
        <taxon>50 kb inversion clade</taxon>
        <taxon>genistoids sensu lato</taxon>
        <taxon>core genistoids</taxon>
        <taxon>Genisteae</taxon>
        <taxon>Lupinus</taxon>
    </lineage>
</organism>
<evidence type="ECO:0000256" key="7">
    <source>
        <dbReference type="ARBA" id="ARBA00023163"/>
    </source>
</evidence>
<dbReference type="InterPro" id="IPR016177">
    <property type="entry name" value="DNA-bd_dom_sf"/>
</dbReference>
<keyword evidence="4" id="KW-0862">Zinc</keyword>
<keyword evidence="12" id="KW-1185">Reference proteome</keyword>
<keyword evidence="6" id="KW-0238">DNA-binding</keyword>
<dbReference type="EMBL" id="CM007368">
    <property type="protein sequence ID" value="OIW06763.1"/>
    <property type="molecule type" value="Genomic_DNA"/>
</dbReference>
<protein>
    <recommendedName>
        <fullName evidence="13">MBD domain-containing protein</fullName>
    </recommendedName>
</protein>
<keyword evidence="8" id="KW-0539">Nucleus</keyword>
<dbReference type="PROSITE" id="PS50982">
    <property type="entry name" value="MBD"/>
    <property type="match status" value="1"/>
</dbReference>
<evidence type="ECO:0000256" key="3">
    <source>
        <dbReference type="ARBA" id="ARBA00022771"/>
    </source>
</evidence>
<gene>
    <name evidence="11" type="ORF">TanjilG_11488</name>
</gene>
<feature type="domain" description="CW-type" evidence="10">
    <location>
        <begin position="1"/>
        <end position="42"/>
    </location>
</feature>
<dbReference type="GO" id="GO:0003677">
    <property type="term" value="F:DNA binding"/>
    <property type="evidence" value="ECO:0007669"/>
    <property type="project" value="UniProtKB-KW"/>
</dbReference>
<evidence type="ECO:0000259" key="10">
    <source>
        <dbReference type="PROSITE" id="PS51050"/>
    </source>
</evidence>
<keyword evidence="2" id="KW-0479">Metal-binding</keyword>
<dbReference type="CDD" id="cd01396">
    <property type="entry name" value="MeCP2_MBD"/>
    <property type="match status" value="1"/>
</dbReference>
<evidence type="ECO:0008006" key="13">
    <source>
        <dbReference type="Google" id="ProtNLM"/>
    </source>
</evidence>
<dbReference type="InterPro" id="IPR001739">
    <property type="entry name" value="Methyl_CpG_DNA-bd"/>
</dbReference>
<evidence type="ECO:0000313" key="12">
    <source>
        <dbReference type="Proteomes" id="UP000188354"/>
    </source>
</evidence>
<dbReference type="Gene3D" id="3.30.890.10">
    <property type="entry name" value="Methyl-cpg-binding Protein 2, Chain A"/>
    <property type="match status" value="1"/>
</dbReference>
<dbReference type="SMART" id="SM00391">
    <property type="entry name" value="MBD"/>
    <property type="match status" value="1"/>
</dbReference>
<dbReference type="OMA" id="NCLKWRV"/>
<sequence>MKWRVIDTQEEFEEIRHKVIQDPFHCSKKANSSCDEPADIDYDSSRTWVIDKPNLPKTPKGFRKSLVLRKDYSKLDAYYITPTGKKMRTRNEIAAFLNTNPQYQGISATDFDFSSPKIMQDTVPEIFQQKDSSTKKVKASKNDV</sequence>
<dbReference type="Gramene" id="OIW06763">
    <property type="protein sequence ID" value="OIW06763"/>
    <property type="gene ID" value="TanjilG_11488"/>
</dbReference>
<evidence type="ECO:0000259" key="9">
    <source>
        <dbReference type="PROSITE" id="PS50982"/>
    </source>
</evidence>
<feature type="domain" description="MBD" evidence="9">
    <location>
        <begin position="48"/>
        <end position="118"/>
    </location>
</feature>
<accession>A0A1J7I1Q7</accession>
<evidence type="ECO:0000313" key="11">
    <source>
        <dbReference type="EMBL" id="OIW06763.1"/>
    </source>
</evidence>
<reference evidence="11 12" key="1">
    <citation type="journal article" date="2017" name="Plant Biotechnol. J.">
        <title>A comprehensive draft genome sequence for lupin (Lupinus angustifolius), an emerging health food: insights into plant-microbe interactions and legume evolution.</title>
        <authorList>
            <person name="Hane J.K."/>
            <person name="Ming Y."/>
            <person name="Kamphuis L.G."/>
            <person name="Nelson M.N."/>
            <person name="Garg G."/>
            <person name="Atkins C.A."/>
            <person name="Bayer P.E."/>
            <person name="Bravo A."/>
            <person name="Bringans S."/>
            <person name="Cannon S."/>
            <person name="Edwards D."/>
            <person name="Foley R."/>
            <person name="Gao L.L."/>
            <person name="Harrison M.J."/>
            <person name="Huang W."/>
            <person name="Hurgobin B."/>
            <person name="Li S."/>
            <person name="Liu C.W."/>
            <person name="McGrath A."/>
            <person name="Morahan G."/>
            <person name="Murray J."/>
            <person name="Weller J."/>
            <person name="Jian J."/>
            <person name="Singh K.B."/>
        </authorList>
    </citation>
    <scope>NUCLEOTIDE SEQUENCE [LARGE SCALE GENOMIC DNA]</scope>
    <source>
        <strain evidence="12">cv. Tanjil</strain>
        <tissue evidence="11">Whole plant</tissue>
    </source>
</reference>
<evidence type="ECO:0000256" key="2">
    <source>
        <dbReference type="ARBA" id="ARBA00022723"/>
    </source>
</evidence>
<keyword evidence="7" id="KW-0804">Transcription</keyword>
<comment type="subcellular location">
    <subcellularLocation>
        <location evidence="1">Nucleus</location>
    </subcellularLocation>
</comment>
<dbReference type="Proteomes" id="UP000188354">
    <property type="component" value="Chromosome LG08"/>
</dbReference>
<keyword evidence="3" id="KW-0863">Zinc-finger</keyword>
<dbReference type="GO" id="GO:0005634">
    <property type="term" value="C:nucleus"/>
    <property type="evidence" value="ECO:0007669"/>
    <property type="project" value="UniProtKB-SubCell"/>
</dbReference>
<evidence type="ECO:0000256" key="6">
    <source>
        <dbReference type="ARBA" id="ARBA00023125"/>
    </source>
</evidence>
<evidence type="ECO:0000256" key="1">
    <source>
        <dbReference type="ARBA" id="ARBA00004123"/>
    </source>
</evidence>
<dbReference type="PANTHER" id="PTHR12396">
    <property type="entry name" value="METHYL-CPG BINDING PROTEIN, MBD"/>
    <property type="match status" value="1"/>
</dbReference>
<dbReference type="SUPFAM" id="SSF54171">
    <property type="entry name" value="DNA-binding domain"/>
    <property type="match status" value="1"/>
</dbReference>
<dbReference type="GO" id="GO:0008270">
    <property type="term" value="F:zinc ion binding"/>
    <property type="evidence" value="ECO:0007669"/>
    <property type="project" value="UniProtKB-KW"/>
</dbReference>
<dbReference type="Pfam" id="PF01429">
    <property type="entry name" value="MBD"/>
    <property type="match status" value="1"/>
</dbReference>
<keyword evidence="5" id="KW-0805">Transcription regulation</keyword>
<evidence type="ECO:0000256" key="4">
    <source>
        <dbReference type="ARBA" id="ARBA00022833"/>
    </source>
</evidence>
<name>A0A1J7I1Q7_LUPAN</name>
<proteinExistence type="predicted"/>
<dbReference type="PANTHER" id="PTHR12396:SF10">
    <property type="entry name" value="METHYL-CPG-BINDING DOMAIN-CONTAINING PROTEIN 1-RELATED"/>
    <property type="match status" value="1"/>
</dbReference>